<reference evidence="2 3" key="1">
    <citation type="journal article" date="2020" name="Microbiol. Resour. Announc.">
        <title>Complete genome sequence of Pseudomonas otitidis strain MrB4, isolated from Lake Biwa in Japan.</title>
        <authorList>
            <person name="Miyazaki K."/>
            <person name="Hase E."/>
            <person name="Maruya T."/>
        </authorList>
    </citation>
    <scope>NUCLEOTIDE SEQUENCE [LARGE SCALE GENOMIC DNA]</scope>
    <source>
        <strain evidence="2 3">MrB4</strain>
    </source>
</reference>
<dbReference type="KEGG" id="poj:PtoMrB4_50400"/>
<evidence type="ECO:0000313" key="3">
    <source>
        <dbReference type="Proteomes" id="UP000501237"/>
    </source>
</evidence>
<sequence length="64" mass="6911">MGLAPGLAPQNTQTERKVMIGSWRKKARKITDFAPVPEAAHGRSFRTVGTRRVQSAQVPLAPAA</sequence>
<evidence type="ECO:0000256" key="1">
    <source>
        <dbReference type="SAM" id="MobiDB-lite"/>
    </source>
</evidence>
<accession>A0A679GJS2</accession>
<dbReference type="AlphaFoldDB" id="A0A679GJS2"/>
<gene>
    <name evidence="2" type="ORF">PtoMrB4_50400</name>
</gene>
<protein>
    <submittedName>
        <fullName evidence="2">Uncharacterized protein</fullName>
    </submittedName>
</protein>
<dbReference type="EMBL" id="AP022642">
    <property type="protein sequence ID" value="BCA31063.1"/>
    <property type="molecule type" value="Genomic_DNA"/>
</dbReference>
<evidence type="ECO:0000313" key="2">
    <source>
        <dbReference type="EMBL" id="BCA31063.1"/>
    </source>
</evidence>
<organism evidence="2 3">
    <name type="scientific">Metapseudomonas otitidis</name>
    <dbReference type="NCBI Taxonomy" id="319939"/>
    <lineage>
        <taxon>Bacteria</taxon>
        <taxon>Pseudomonadati</taxon>
        <taxon>Pseudomonadota</taxon>
        <taxon>Gammaproteobacteria</taxon>
        <taxon>Pseudomonadales</taxon>
        <taxon>Pseudomonadaceae</taxon>
        <taxon>Metapseudomonas</taxon>
    </lineage>
</organism>
<dbReference type="Proteomes" id="UP000501237">
    <property type="component" value="Chromosome"/>
</dbReference>
<feature type="region of interest" description="Disordered" evidence="1">
    <location>
        <begin position="45"/>
        <end position="64"/>
    </location>
</feature>
<name>A0A679GJS2_9GAMM</name>
<proteinExistence type="predicted"/>